<keyword evidence="2" id="KW-0436">Ligase</keyword>
<dbReference type="EMBL" id="CP028845">
    <property type="protein sequence ID" value="AWB26127.1"/>
    <property type="molecule type" value="Genomic_DNA"/>
</dbReference>
<dbReference type="OrthoDB" id="7987889at2"/>
<feature type="chain" id="PRO_5015311836" evidence="1">
    <location>
        <begin position="25"/>
        <end position="185"/>
    </location>
</feature>
<name>A0A2R4WX50_9HYPH</name>
<keyword evidence="2" id="KW-0614">Plasmid</keyword>
<keyword evidence="2" id="KW-0030">Aminoacyl-tRNA synthetase</keyword>
<evidence type="ECO:0000313" key="3">
    <source>
        <dbReference type="Proteomes" id="UP000244755"/>
    </source>
</evidence>
<keyword evidence="1" id="KW-0732">Signal</keyword>
<dbReference type="AlphaFoldDB" id="A0A2R4WX50"/>
<organism evidence="2 3">
    <name type="scientific">Methylobacterium currus</name>
    <dbReference type="NCBI Taxonomy" id="2051553"/>
    <lineage>
        <taxon>Bacteria</taxon>
        <taxon>Pseudomonadati</taxon>
        <taxon>Pseudomonadota</taxon>
        <taxon>Alphaproteobacteria</taxon>
        <taxon>Hyphomicrobiales</taxon>
        <taxon>Methylobacteriaceae</taxon>
        <taxon>Methylobacterium</taxon>
    </lineage>
</organism>
<gene>
    <name evidence="2" type="ORF">DA075_35280</name>
</gene>
<evidence type="ECO:0000256" key="1">
    <source>
        <dbReference type="SAM" id="SignalP"/>
    </source>
</evidence>
<geneLocation type="plasmid" evidence="2 3">
    <name>unnamed1</name>
</geneLocation>
<evidence type="ECO:0000313" key="2">
    <source>
        <dbReference type="EMBL" id="AWB26127.1"/>
    </source>
</evidence>
<reference evidence="2 3" key="1">
    <citation type="submission" date="2018-04" db="EMBL/GenBank/DDBJ databases">
        <title>Methylobacterium sp. PR1016A genome.</title>
        <authorList>
            <person name="Park W."/>
        </authorList>
    </citation>
    <scope>NUCLEOTIDE SEQUENCE [LARGE SCALE GENOMIC DNA]</scope>
    <source>
        <strain evidence="2 3">PR1016A</strain>
        <plasmid evidence="2 3">unnamed1</plasmid>
    </source>
</reference>
<dbReference type="KEGG" id="mee:DA075_35280"/>
<keyword evidence="3" id="KW-1185">Reference proteome</keyword>
<dbReference type="GO" id="GO:0004812">
    <property type="term" value="F:aminoacyl-tRNA ligase activity"/>
    <property type="evidence" value="ECO:0007669"/>
    <property type="project" value="UniProtKB-KW"/>
</dbReference>
<protein>
    <submittedName>
        <fullName evidence="2">Threonyl-trna synthetase</fullName>
    </submittedName>
</protein>
<feature type="signal peptide" evidence="1">
    <location>
        <begin position="1"/>
        <end position="24"/>
    </location>
</feature>
<dbReference type="Proteomes" id="UP000244755">
    <property type="component" value="Plasmid unnamed1"/>
</dbReference>
<accession>A0A2R4WX50</accession>
<sequence>MAIAPRLLLPTALLWAGAVSGAPAGDAPFGLAWGPLTSVPRPSMADREGNVTALFYVHGQPPASGSDTQQIVLEVCQEEGLQQVIWLSRPFAEAEIPSAYAAIYREGVRRYGAPRDDRPTQAVVWPTGRTLLAIRLVAGGGKRIIMIASGELYEKCSLEHEAATGHPATVHTADLLEARERGTAP</sequence>
<proteinExistence type="predicted"/>